<feature type="region of interest" description="Disordered" evidence="5">
    <location>
        <begin position="518"/>
        <end position="544"/>
    </location>
</feature>
<dbReference type="Gene3D" id="3.30.70.330">
    <property type="match status" value="1"/>
</dbReference>
<dbReference type="SMART" id="SM00360">
    <property type="entry name" value="RRM"/>
    <property type="match status" value="1"/>
</dbReference>
<keyword evidence="2 4" id="KW-0694">RNA-binding</keyword>
<dbReference type="GO" id="GO:0005730">
    <property type="term" value="C:nucleolus"/>
    <property type="evidence" value="ECO:0007669"/>
    <property type="project" value="UniProtKB-SubCell"/>
</dbReference>
<dbReference type="InterPro" id="IPR000504">
    <property type="entry name" value="RRM_dom"/>
</dbReference>
<evidence type="ECO:0000256" key="4">
    <source>
        <dbReference type="PROSITE-ProRule" id="PRU00176"/>
    </source>
</evidence>
<keyword evidence="8" id="KW-1185">Reference proteome</keyword>
<evidence type="ECO:0000256" key="3">
    <source>
        <dbReference type="ARBA" id="ARBA00023242"/>
    </source>
</evidence>
<feature type="domain" description="RRM" evidence="6">
    <location>
        <begin position="18"/>
        <end position="97"/>
    </location>
</feature>
<evidence type="ECO:0000256" key="2">
    <source>
        <dbReference type="ARBA" id="ARBA00022884"/>
    </source>
</evidence>
<dbReference type="InterPro" id="IPR035979">
    <property type="entry name" value="RBD_domain_sf"/>
</dbReference>
<comment type="subcellular location">
    <subcellularLocation>
        <location evidence="1">Nucleus</location>
        <location evidence="1">Nucleolus</location>
    </subcellularLocation>
</comment>
<dbReference type="InterPro" id="IPR034138">
    <property type="entry name" value="NOP8_RRM"/>
</dbReference>
<dbReference type="PANTHER" id="PTHR48029:SF1">
    <property type="entry name" value="NUCLEOLAR PROTEIN 8"/>
    <property type="match status" value="1"/>
</dbReference>
<dbReference type="PANTHER" id="PTHR48029">
    <property type="entry name" value="NUCLEOLAR PROTEIN 8"/>
    <property type="match status" value="1"/>
</dbReference>
<dbReference type="PROSITE" id="PS50102">
    <property type="entry name" value="RRM"/>
    <property type="match status" value="1"/>
</dbReference>
<dbReference type="Pfam" id="PF00076">
    <property type="entry name" value="RRM_1"/>
    <property type="match status" value="1"/>
</dbReference>
<evidence type="ECO:0000256" key="1">
    <source>
        <dbReference type="ARBA" id="ARBA00004604"/>
    </source>
</evidence>
<feature type="compositionally biased region" description="Basic and acidic residues" evidence="5">
    <location>
        <begin position="520"/>
        <end position="544"/>
    </location>
</feature>
<evidence type="ECO:0000256" key="5">
    <source>
        <dbReference type="SAM" id="MobiDB-lite"/>
    </source>
</evidence>
<evidence type="ECO:0000259" key="6">
    <source>
        <dbReference type="PROSITE" id="PS50102"/>
    </source>
</evidence>
<dbReference type="CDD" id="cd12226">
    <property type="entry name" value="RRM_NOL8"/>
    <property type="match status" value="1"/>
</dbReference>
<organism evidence="7 8">
    <name type="scientific">Acaulospora morrowiae</name>
    <dbReference type="NCBI Taxonomy" id="94023"/>
    <lineage>
        <taxon>Eukaryota</taxon>
        <taxon>Fungi</taxon>
        <taxon>Fungi incertae sedis</taxon>
        <taxon>Mucoromycota</taxon>
        <taxon>Glomeromycotina</taxon>
        <taxon>Glomeromycetes</taxon>
        <taxon>Diversisporales</taxon>
        <taxon>Acaulosporaceae</taxon>
        <taxon>Acaulospora</taxon>
    </lineage>
</organism>
<sequence>MHHWLSIYAIIRLEYLPKRVYVGGLSKDITEKDLKDRFSLFGTISNIDVIRHSDTGDCRGFAYITINTTENDWKKCISLFNGTKWKGMTLTIQDAKPDYKQRLKEEWAKQETFDNNVIGLSPVLIKKRNSQNFFTKNEEMNLVSNNGSGRWNIPNERTVAMMHGKDSGVNSSTDSGLYNGSFKEFSEKDLKKSKVKAKEEKFFGKEARDIESNKNSNVANIINPLNILNNRDMQHTNPLLHLKSETTESLSRPALPPSIIDGLKKLEKKSGITSIKQSNQSNQIRLEALKQRALERKTKLEKVTQSLRNDCKLTRSKGRLLFSDNEDLETEKSSGKINLFDSDSEGRERSMDIVINPIFEGVSGRERLNIQKKFRGDERFKLTEDFVSEDDADEKNHSADYAGLDHEITRFLEKEKSERLGILNELLGDGPKSEPSKKKSKEWKEMIHFDPDIPEAKLFEIQRNGIRDSLEPVDESKSFSKPLPTVSKEVKVEINTDLKGIFAPGMLNLTSLRLFSSNGENEKNLEEINETRMTDEEIKEPLPS</sequence>
<dbReference type="GO" id="GO:0003723">
    <property type="term" value="F:RNA binding"/>
    <property type="evidence" value="ECO:0007669"/>
    <property type="project" value="UniProtKB-UniRule"/>
</dbReference>
<reference evidence="7" key="1">
    <citation type="submission" date="2021-06" db="EMBL/GenBank/DDBJ databases">
        <authorList>
            <person name="Kallberg Y."/>
            <person name="Tangrot J."/>
            <person name="Rosling A."/>
        </authorList>
    </citation>
    <scope>NUCLEOTIDE SEQUENCE</scope>
    <source>
        <strain evidence="7">CL551</strain>
    </source>
</reference>
<gene>
    <name evidence="7" type="ORF">AMORRO_LOCUS8226</name>
</gene>
<dbReference type="InterPro" id="IPR012677">
    <property type="entry name" value="Nucleotide-bd_a/b_plait_sf"/>
</dbReference>
<evidence type="ECO:0000313" key="7">
    <source>
        <dbReference type="EMBL" id="CAG8611158.1"/>
    </source>
</evidence>
<feature type="non-terminal residue" evidence="7">
    <location>
        <position position="544"/>
    </location>
</feature>
<dbReference type="Proteomes" id="UP000789342">
    <property type="component" value="Unassembled WGS sequence"/>
</dbReference>
<evidence type="ECO:0000313" key="8">
    <source>
        <dbReference type="Proteomes" id="UP000789342"/>
    </source>
</evidence>
<accession>A0A9N9CPQ0</accession>
<comment type="caution">
    <text evidence="7">The sequence shown here is derived from an EMBL/GenBank/DDBJ whole genome shotgun (WGS) entry which is preliminary data.</text>
</comment>
<keyword evidence="3" id="KW-0539">Nucleus</keyword>
<dbReference type="AlphaFoldDB" id="A0A9N9CPQ0"/>
<dbReference type="EMBL" id="CAJVPV010006836">
    <property type="protein sequence ID" value="CAG8611158.1"/>
    <property type="molecule type" value="Genomic_DNA"/>
</dbReference>
<protein>
    <submittedName>
        <fullName evidence="7">10802_t:CDS:1</fullName>
    </submittedName>
</protein>
<dbReference type="SUPFAM" id="SSF54928">
    <property type="entry name" value="RNA-binding domain, RBD"/>
    <property type="match status" value="1"/>
</dbReference>
<dbReference type="OrthoDB" id="21643at2759"/>
<proteinExistence type="predicted"/>
<name>A0A9N9CPQ0_9GLOM</name>